<evidence type="ECO:0000256" key="2">
    <source>
        <dbReference type="ARBA" id="ARBA00022741"/>
    </source>
</evidence>
<name>X1MFC9_9ZZZZ</name>
<dbReference type="Gene3D" id="3.40.50.620">
    <property type="entry name" value="HUPs"/>
    <property type="match status" value="1"/>
</dbReference>
<dbReference type="EMBL" id="BARV01006474">
    <property type="protein sequence ID" value="GAI13405.1"/>
    <property type="molecule type" value="Genomic_DNA"/>
</dbReference>
<dbReference type="SUPFAM" id="SSF52402">
    <property type="entry name" value="Adenine nucleotide alpha hydrolases-like"/>
    <property type="match status" value="1"/>
</dbReference>
<dbReference type="InterPro" id="IPR014729">
    <property type="entry name" value="Rossmann-like_a/b/a_fold"/>
</dbReference>
<dbReference type="InterPro" id="IPR050795">
    <property type="entry name" value="Asn_Synthetase"/>
</dbReference>
<dbReference type="CDD" id="cd01991">
    <property type="entry name" value="Asn_synthase_B_C"/>
    <property type="match status" value="1"/>
</dbReference>
<dbReference type="GO" id="GO:0006529">
    <property type="term" value="P:asparagine biosynthetic process"/>
    <property type="evidence" value="ECO:0007669"/>
    <property type="project" value="InterPro"/>
</dbReference>
<feature type="non-terminal residue" evidence="5">
    <location>
        <position position="1"/>
    </location>
</feature>
<sequence>GHYMTMQYNNYGYNCQRLIPFFTPSTFANNAIRYIKDTDRLIRETLIAAVRKRVDNTDREIACLLSGGLDSSLITSLVVKEFQKKHGPDGNKMVNTWSIGFEGSEDLKYAKKVADFLGTTHHEIKCTEETFLAAIPEVIYAIESYDTTTVRASVGNYLICKYIKEQSDAKVIFNGDGSDELTGGYLYFHYAPGSVEFDIECRRLLKDLHLFDVLRSDRSISSHGLEPRTPFLDRGFVKSYLSIPAHLRNHVIHGQQEKFLLRHAFSKGGFLPEEVLYRQKEAFSDGVSTQKERAVVACEV</sequence>
<dbReference type="PANTHER" id="PTHR11772">
    <property type="entry name" value="ASPARAGINE SYNTHETASE"/>
    <property type="match status" value="1"/>
</dbReference>
<evidence type="ECO:0000259" key="4">
    <source>
        <dbReference type="Pfam" id="PF00733"/>
    </source>
</evidence>
<proteinExistence type="predicted"/>
<comment type="pathway">
    <text evidence="1">Amino-acid biosynthesis; L-asparagine biosynthesis; L-asparagine from L-aspartate (L-Gln route): step 1/1.</text>
</comment>
<dbReference type="GO" id="GO:0004066">
    <property type="term" value="F:asparagine synthase (glutamine-hydrolyzing) activity"/>
    <property type="evidence" value="ECO:0007669"/>
    <property type="project" value="InterPro"/>
</dbReference>
<keyword evidence="2" id="KW-0547">Nucleotide-binding</keyword>
<dbReference type="GO" id="GO:0005524">
    <property type="term" value="F:ATP binding"/>
    <property type="evidence" value="ECO:0007669"/>
    <property type="project" value="UniProtKB-KW"/>
</dbReference>
<dbReference type="Pfam" id="PF00733">
    <property type="entry name" value="Asn_synthase"/>
    <property type="match status" value="2"/>
</dbReference>
<gene>
    <name evidence="5" type="ORF">S06H3_13269</name>
</gene>
<keyword evidence="3" id="KW-0067">ATP-binding</keyword>
<comment type="caution">
    <text evidence="5">The sequence shown here is derived from an EMBL/GenBank/DDBJ whole genome shotgun (WGS) entry which is preliminary data.</text>
</comment>
<dbReference type="InterPro" id="IPR001962">
    <property type="entry name" value="Asn_synthase"/>
</dbReference>
<evidence type="ECO:0000313" key="5">
    <source>
        <dbReference type="EMBL" id="GAI13405.1"/>
    </source>
</evidence>
<dbReference type="AlphaFoldDB" id="X1MFC9"/>
<evidence type="ECO:0000256" key="1">
    <source>
        <dbReference type="ARBA" id="ARBA00005187"/>
    </source>
</evidence>
<organism evidence="5">
    <name type="scientific">marine sediment metagenome</name>
    <dbReference type="NCBI Taxonomy" id="412755"/>
    <lineage>
        <taxon>unclassified sequences</taxon>
        <taxon>metagenomes</taxon>
        <taxon>ecological metagenomes</taxon>
    </lineage>
</organism>
<dbReference type="GO" id="GO:0005829">
    <property type="term" value="C:cytosol"/>
    <property type="evidence" value="ECO:0007669"/>
    <property type="project" value="TreeGrafter"/>
</dbReference>
<protein>
    <recommendedName>
        <fullName evidence="4">Asparagine synthetase domain-containing protein</fullName>
    </recommendedName>
</protein>
<feature type="domain" description="Asparagine synthetase" evidence="4">
    <location>
        <begin position="42"/>
        <end position="192"/>
    </location>
</feature>
<dbReference type="PANTHER" id="PTHR11772:SF23">
    <property type="entry name" value="ASPARAGINE SYNTHETASE [GLUTAMINE-HYDROLYZING]"/>
    <property type="match status" value="1"/>
</dbReference>
<accession>X1MFC9</accession>
<evidence type="ECO:0000256" key="3">
    <source>
        <dbReference type="ARBA" id="ARBA00022840"/>
    </source>
</evidence>
<reference evidence="5" key="1">
    <citation type="journal article" date="2014" name="Front. Microbiol.">
        <title>High frequency of phylogenetically diverse reductive dehalogenase-homologous genes in deep subseafloor sedimentary metagenomes.</title>
        <authorList>
            <person name="Kawai M."/>
            <person name="Futagami T."/>
            <person name="Toyoda A."/>
            <person name="Takaki Y."/>
            <person name="Nishi S."/>
            <person name="Hori S."/>
            <person name="Arai W."/>
            <person name="Tsubouchi T."/>
            <person name="Morono Y."/>
            <person name="Uchiyama I."/>
            <person name="Ito T."/>
            <person name="Fujiyama A."/>
            <person name="Inagaki F."/>
            <person name="Takami H."/>
        </authorList>
    </citation>
    <scope>NUCLEOTIDE SEQUENCE</scope>
    <source>
        <strain evidence="5">Expedition CK06-06</strain>
    </source>
</reference>
<feature type="domain" description="Asparagine synthetase" evidence="4">
    <location>
        <begin position="197"/>
        <end position="290"/>
    </location>
</feature>